<keyword evidence="2" id="KW-1185">Reference proteome</keyword>
<accession>A0ABP3SZ51</accession>
<reference evidence="2" key="1">
    <citation type="journal article" date="2019" name="Int. J. Syst. Evol. Microbiol.">
        <title>The Global Catalogue of Microorganisms (GCM) 10K type strain sequencing project: providing services to taxonomists for standard genome sequencing and annotation.</title>
        <authorList>
            <consortium name="The Broad Institute Genomics Platform"/>
            <consortium name="The Broad Institute Genome Sequencing Center for Infectious Disease"/>
            <person name="Wu L."/>
            <person name="Ma J."/>
        </authorList>
    </citation>
    <scope>NUCLEOTIDE SEQUENCE [LARGE SCALE GENOMIC DNA]</scope>
    <source>
        <strain evidence="2">JCM 14603</strain>
    </source>
</reference>
<evidence type="ECO:0000313" key="1">
    <source>
        <dbReference type="EMBL" id="GAA0661283.1"/>
    </source>
</evidence>
<evidence type="ECO:0008006" key="3">
    <source>
        <dbReference type="Google" id="ProtNLM"/>
    </source>
</evidence>
<evidence type="ECO:0000313" key="2">
    <source>
        <dbReference type="Proteomes" id="UP001500238"/>
    </source>
</evidence>
<organism evidence="1 2">
    <name type="scientific">Sphingomonas insulae</name>
    <dbReference type="NCBI Taxonomy" id="424800"/>
    <lineage>
        <taxon>Bacteria</taxon>
        <taxon>Pseudomonadati</taxon>
        <taxon>Pseudomonadota</taxon>
        <taxon>Alphaproteobacteria</taxon>
        <taxon>Sphingomonadales</taxon>
        <taxon>Sphingomonadaceae</taxon>
        <taxon>Sphingomonas</taxon>
    </lineage>
</organism>
<comment type="caution">
    <text evidence="1">The sequence shown here is derived from an EMBL/GenBank/DDBJ whole genome shotgun (WGS) entry which is preliminary data.</text>
</comment>
<dbReference type="EMBL" id="BAAAES010000004">
    <property type="protein sequence ID" value="GAA0661283.1"/>
    <property type="molecule type" value="Genomic_DNA"/>
</dbReference>
<gene>
    <name evidence="1" type="ORF">GCM10009102_07560</name>
</gene>
<proteinExistence type="predicted"/>
<dbReference type="Proteomes" id="UP001500238">
    <property type="component" value="Unassembled WGS sequence"/>
</dbReference>
<sequence>MPGDLSVQDAARRGDPVGLIQTARRAIFEASAIASHMPPGFAPSTSAYLLFSLFVAEEASRCVEADGLDPLGNMSSKVRKRWVNALSAAGLIEQRGCFLELTADGYAKVTDILSAMLHGGEMLDEAPAFGG</sequence>
<name>A0ABP3SZ51_9SPHN</name>
<protein>
    <recommendedName>
        <fullName evidence="3">Winged helix DNA-binding domain-containing protein</fullName>
    </recommendedName>
</protein>